<dbReference type="InterPro" id="IPR029039">
    <property type="entry name" value="Flavoprotein-like_sf"/>
</dbReference>
<sequence>MKIAAIVGTNADFSYNRLLLKYMKKHFKQLADIDVLEIAQLPAFDQDQPYEEQSMEVWKFKQTVKNADGVIFSCPEYDHAIPAALISAIEWLFYNPKNILEEKPTMVVGVSYGTQATSRAQEQVRAILASPDCNAAVLSGHEVLVGKAANNFTKDGNITDAAAVKNLEESFTSFIQLIDALESRTKEDDLVTLKQPFVNEAYINFPTGRLTFKEAQQIFSTIPFEIDLIDRTDHFAWYSDKPNREHVRHVNEIGETVDECHPPKALPAVKAIINSFKDGSKDMVERPLIMHGHRTLIQYYALRDVDGSYLGTIEFTGSVEHIIGLFENGAFADVTSGASKHEAADTTTAASEETGAPVDDAADGAADATTSASKTEEASPIAVPAQDDQHFKAGKYTVQAKGHNGDFPLDVTLSDDRIEAVEVKGDTETKGIGDTAYVKLPAEIVAGQTLNVDVVTGASDTSHGIINGVAEAVKQAGGNPDALKARAKYVNPNADTEDKTIETDVAVIGGGGAGLSAAATILDQGKKVILLEKTAALGGNTVRAGGPMNAADPQWQNKFDALPGEDKSLQAFLDMDVNDIDADYQADFKTLQQQITDYLADTKKSGHEYLFDSVELHRIQTYLGGVRTDLKGNRIFGKYPLVKKLTDNALASQKWLDKIGVDFDYSQVTMPVGALWRRGHKPVKEAGFGYISALGDYIKAHNGQIMLESPVTELIHENGQVKGVIVKKANGQTITIHAQAVILASGGFGANTKMVQKYNTYWSTIDDNIATTNSPAITGDGIRLGESVNAGEFGMGFIQMMPVSDPDTGELFSGIQCPPANFVMVNNKGKRFVNEFAERDVLAQAAFDNGGLFYLIADNEIKKTAYNTSKEKLEQQVKEGRLFKADTLDDLAKQINVDPDTLKDTVTKYNSYVDAGKDPEFGKNVFDLKVEHAPFYATPRRPAIHHTMGGLTIDPDAHVLDKDGVKINGLYAAGEVAGGLHAGNRLGGNSLADIFTFGPIAAKTAIGELVDTVSSASKND</sequence>
<dbReference type="Gene3D" id="3.90.1010.20">
    <property type="match status" value="1"/>
</dbReference>
<evidence type="ECO:0000256" key="8">
    <source>
        <dbReference type="ARBA" id="ARBA00023002"/>
    </source>
</evidence>
<keyword evidence="8" id="KW-0560">Oxidoreductase</keyword>
<evidence type="ECO:0000256" key="2">
    <source>
        <dbReference type="ARBA" id="ARBA00001974"/>
    </source>
</evidence>
<dbReference type="SUPFAM" id="SSF52218">
    <property type="entry name" value="Flavoproteins"/>
    <property type="match status" value="1"/>
</dbReference>
<dbReference type="SUPFAM" id="SSF51905">
    <property type="entry name" value="FAD/NAD(P)-binding domain"/>
    <property type="match status" value="1"/>
</dbReference>
<dbReference type="AlphaFoldDB" id="A0A0R2B8Z8"/>
<dbReference type="InterPro" id="IPR003953">
    <property type="entry name" value="FAD-dep_OxRdtase_2_FAD-bd"/>
</dbReference>
<dbReference type="Gene3D" id="3.50.50.60">
    <property type="entry name" value="FAD/NAD(P)-binding domain"/>
    <property type="match status" value="2"/>
</dbReference>
<dbReference type="Pfam" id="PF04205">
    <property type="entry name" value="FMN_bind"/>
    <property type="match status" value="1"/>
</dbReference>
<evidence type="ECO:0000259" key="11">
    <source>
        <dbReference type="SMART" id="SM00900"/>
    </source>
</evidence>
<dbReference type="EMBL" id="AYYR01000054">
    <property type="protein sequence ID" value="KRM75301.1"/>
    <property type="molecule type" value="Genomic_DNA"/>
</dbReference>
<comment type="cofactor">
    <cofactor evidence="1">
        <name>FMN</name>
        <dbReference type="ChEBI" id="CHEBI:58210"/>
    </cofactor>
</comment>
<accession>A0A0R2B8Z8</accession>
<feature type="region of interest" description="Disordered" evidence="10">
    <location>
        <begin position="342"/>
        <end position="386"/>
    </location>
</feature>
<evidence type="ECO:0000256" key="3">
    <source>
        <dbReference type="ARBA" id="ARBA00008040"/>
    </source>
</evidence>
<proteinExistence type="inferred from homology"/>
<dbReference type="Gene3D" id="3.30.450.20">
    <property type="entry name" value="PAS domain"/>
    <property type="match status" value="1"/>
</dbReference>
<dbReference type="Pfam" id="PF03358">
    <property type="entry name" value="FMN_red"/>
    <property type="match status" value="1"/>
</dbReference>
<dbReference type="GO" id="GO:0033765">
    <property type="term" value="F:steroid dehydrogenase activity, acting on the CH-CH group of donors"/>
    <property type="evidence" value="ECO:0007669"/>
    <property type="project" value="UniProtKB-ARBA"/>
</dbReference>
<evidence type="ECO:0000256" key="1">
    <source>
        <dbReference type="ARBA" id="ARBA00001917"/>
    </source>
</evidence>
<dbReference type="SMART" id="SM00900">
    <property type="entry name" value="FMN_bind"/>
    <property type="match status" value="1"/>
</dbReference>
<evidence type="ECO:0000313" key="12">
    <source>
        <dbReference type="EMBL" id="KRM75301.1"/>
    </source>
</evidence>
<keyword evidence="7" id="KW-0274">FAD</keyword>
<protein>
    <recommendedName>
        <fullName evidence="5">Urocanate reductase</fullName>
        <ecNumber evidence="4">1.3.99.33</ecNumber>
    </recommendedName>
</protein>
<evidence type="ECO:0000256" key="5">
    <source>
        <dbReference type="ARBA" id="ARBA00015872"/>
    </source>
</evidence>
<comment type="catalytic activity">
    <reaction evidence="9">
        <text>dihydrourocanate + A = urocanate + AH2</text>
        <dbReference type="Rhea" id="RHEA:36059"/>
        <dbReference type="ChEBI" id="CHEBI:13193"/>
        <dbReference type="ChEBI" id="CHEBI:17499"/>
        <dbReference type="ChEBI" id="CHEBI:27247"/>
        <dbReference type="ChEBI" id="CHEBI:72991"/>
        <dbReference type="EC" id="1.3.99.33"/>
    </reaction>
</comment>
<name>A0A0R2B8Z8_SECCO</name>
<evidence type="ECO:0000256" key="7">
    <source>
        <dbReference type="ARBA" id="ARBA00022827"/>
    </source>
</evidence>
<dbReference type="GO" id="GO:0010181">
    <property type="term" value="F:FMN binding"/>
    <property type="evidence" value="ECO:0007669"/>
    <property type="project" value="InterPro"/>
</dbReference>
<dbReference type="InterPro" id="IPR007329">
    <property type="entry name" value="FMN-bd"/>
</dbReference>
<dbReference type="SUPFAM" id="SSF56425">
    <property type="entry name" value="Succinate dehydrogenase/fumarate reductase flavoprotein, catalytic domain"/>
    <property type="match status" value="1"/>
</dbReference>
<evidence type="ECO:0000256" key="10">
    <source>
        <dbReference type="SAM" id="MobiDB-lite"/>
    </source>
</evidence>
<evidence type="ECO:0000256" key="4">
    <source>
        <dbReference type="ARBA" id="ARBA00013137"/>
    </source>
</evidence>
<evidence type="ECO:0000256" key="6">
    <source>
        <dbReference type="ARBA" id="ARBA00022630"/>
    </source>
</evidence>
<dbReference type="Pfam" id="PF00890">
    <property type="entry name" value="FAD_binding_2"/>
    <property type="match status" value="1"/>
</dbReference>
<dbReference type="PANTHER" id="PTHR43400">
    <property type="entry name" value="FUMARATE REDUCTASE"/>
    <property type="match status" value="1"/>
</dbReference>
<dbReference type="PATRIC" id="fig|1423733.4.peg.2605"/>
<organism evidence="12 13">
    <name type="scientific">Secundilactobacillus collinoides DSM 20515 = JCM 1123</name>
    <dbReference type="NCBI Taxonomy" id="1423733"/>
    <lineage>
        <taxon>Bacteria</taxon>
        <taxon>Bacillati</taxon>
        <taxon>Bacillota</taxon>
        <taxon>Bacilli</taxon>
        <taxon>Lactobacillales</taxon>
        <taxon>Lactobacillaceae</taxon>
        <taxon>Secundilactobacillus</taxon>
    </lineage>
</organism>
<dbReference type="NCBIfam" id="TIGR01813">
    <property type="entry name" value="flavo_cyto_c"/>
    <property type="match status" value="1"/>
</dbReference>
<dbReference type="Gene3D" id="3.90.700.10">
    <property type="entry name" value="Succinate dehydrogenase/fumarate reductase flavoprotein, catalytic domain"/>
    <property type="match status" value="1"/>
</dbReference>
<comment type="caution">
    <text evidence="12">The sequence shown here is derived from an EMBL/GenBank/DDBJ whole genome shotgun (WGS) entry which is preliminary data.</text>
</comment>
<dbReference type="InterPro" id="IPR005025">
    <property type="entry name" value="FMN_Rdtase-like_dom"/>
</dbReference>
<feature type="domain" description="FMN-binding" evidence="11">
    <location>
        <begin position="402"/>
        <end position="476"/>
    </location>
</feature>
<feature type="compositionally biased region" description="Low complexity" evidence="10">
    <location>
        <begin position="345"/>
        <end position="373"/>
    </location>
</feature>
<dbReference type="InterPro" id="IPR036188">
    <property type="entry name" value="FAD/NAD-bd_sf"/>
</dbReference>
<dbReference type="InterPro" id="IPR050315">
    <property type="entry name" value="FAD-oxidoreductase_2"/>
</dbReference>
<dbReference type="GO" id="GO:0016020">
    <property type="term" value="C:membrane"/>
    <property type="evidence" value="ECO:0007669"/>
    <property type="project" value="InterPro"/>
</dbReference>
<dbReference type="EC" id="1.3.99.33" evidence="4"/>
<evidence type="ECO:0000313" key="13">
    <source>
        <dbReference type="Proteomes" id="UP000051845"/>
    </source>
</evidence>
<evidence type="ECO:0000256" key="9">
    <source>
        <dbReference type="ARBA" id="ARBA00049922"/>
    </source>
</evidence>
<comment type="cofactor">
    <cofactor evidence="2">
        <name>FAD</name>
        <dbReference type="ChEBI" id="CHEBI:57692"/>
    </cofactor>
</comment>
<dbReference type="InterPro" id="IPR027477">
    <property type="entry name" value="Succ_DH/fumarate_Rdtase_cat_sf"/>
</dbReference>
<dbReference type="Gene3D" id="3.40.50.360">
    <property type="match status" value="1"/>
</dbReference>
<reference evidence="12 13" key="1">
    <citation type="journal article" date="2015" name="Genome Announc.">
        <title>Expanding the biotechnology potential of lactobacilli through comparative genomics of 213 strains and associated genera.</title>
        <authorList>
            <person name="Sun Z."/>
            <person name="Harris H.M."/>
            <person name="McCann A."/>
            <person name="Guo C."/>
            <person name="Argimon S."/>
            <person name="Zhang W."/>
            <person name="Yang X."/>
            <person name="Jeffery I.B."/>
            <person name="Cooney J.C."/>
            <person name="Kagawa T.F."/>
            <person name="Liu W."/>
            <person name="Song Y."/>
            <person name="Salvetti E."/>
            <person name="Wrobel A."/>
            <person name="Rasinkangas P."/>
            <person name="Parkhill J."/>
            <person name="Rea M.C."/>
            <person name="O'Sullivan O."/>
            <person name="Ritari J."/>
            <person name="Douillard F.P."/>
            <person name="Paul Ross R."/>
            <person name="Yang R."/>
            <person name="Briner A.E."/>
            <person name="Felis G.E."/>
            <person name="de Vos W.M."/>
            <person name="Barrangou R."/>
            <person name="Klaenhammer T.R."/>
            <person name="Caufield P.W."/>
            <person name="Cui Y."/>
            <person name="Zhang H."/>
            <person name="O'Toole P.W."/>
        </authorList>
    </citation>
    <scope>NUCLEOTIDE SEQUENCE [LARGE SCALE GENOMIC DNA]</scope>
    <source>
        <strain evidence="12 13">DSM 20515</strain>
    </source>
</reference>
<dbReference type="Proteomes" id="UP000051845">
    <property type="component" value="Unassembled WGS sequence"/>
</dbReference>
<dbReference type="InterPro" id="IPR010960">
    <property type="entry name" value="Flavocytochrome_c"/>
</dbReference>
<dbReference type="PANTHER" id="PTHR43400:SF7">
    <property type="entry name" value="FAD-DEPENDENT OXIDOREDUCTASE 2 FAD BINDING DOMAIN-CONTAINING PROTEIN"/>
    <property type="match status" value="1"/>
</dbReference>
<dbReference type="Pfam" id="PF13596">
    <property type="entry name" value="PAS_10"/>
    <property type="match status" value="1"/>
</dbReference>
<gene>
    <name evidence="12" type="ORF">FC82_GL002490</name>
</gene>
<keyword evidence="6" id="KW-0285">Flavoprotein</keyword>
<comment type="similarity">
    <text evidence="3">Belongs to the FAD-dependent oxidoreductase 2 family. FRD/SDH subfamily.</text>
</comment>